<reference evidence="3" key="1">
    <citation type="submission" date="2018-06" db="EMBL/GenBank/DDBJ databases">
        <authorList>
            <person name="Zhirakovskaya E."/>
        </authorList>
    </citation>
    <scope>NUCLEOTIDE SEQUENCE</scope>
</reference>
<organism evidence="3">
    <name type="scientific">hydrothermal vent metagenome</name>
    <dbReference type="NCBI Taxonomy" id="652676"/>
    <lineage>
        <taxon>unclassified sequences</taxon>
        <taxon>metagenomes</taxon>
        <taxon>ecological metagenomes</taxon>
    </lineage>
</organism>
<evidence type="ECO:0000256" key="2">
    <source>
        <dbReference type="SAM" id="MobiDB-lite"/>
    </source>
</evidence>
<sequence>MGQTKKRQYDRYTLDFKLQSVKLANNPNVRATDIAHSLGIHVVMLYRWQMEHRNGELRTNKHIKSQKPSPRRRKIRTTSETKTKDDLVAANKKIKTLERALTNRTEELDLLKKAERFLAQHAKK</sequence>
<dbReference type="GO" id="GO:0003677">
    <property type="term" value="F:DNA binding"/>
    <property type="evidence" value="ECO:0007669"/>
    <property type="project" value="InterPro"/>
</dbReference>
<dbReference type="AlphaFoldDB" id="A0A3B0W7B2"/>
<dbReference type="EMBL" id="UOFE01000014">
    <property type="protein sequence ID" value="VAW51201.1"/>
    <property type="molecule type" value="Genomic_DNA"/>
</dbReference>
<keyword evidence="1" id="KW-0175">Coiled coil</keyword>
<dbReference type="Pfam" id="PF01527">
    <property type="entry name" value="HTH_Tnp_1"/>
    <property type="match status" value="1"/>
</dbReference>
<dbReference type="SUPFAM" id="SSF46689">
    <property type="entry name" value="Homeodomain-like"/>
    <property type="match status" value="1"/>
</dbReference>
<feature type="compositionally biased region" description="Basic residues" evidence="2">
    <location>
        <begin position="60"/>
        <end position="76"/>
    </location>
</feature>
<dbReference type="InterPro" id="IPR002514">
    <property type="entry name" value="Transposase_8"/>
</dbReference>
<feature type="region of interest" description="Disordered" evidence="2">
    <location>
        <begin position="57"/>
        <end position="83"/>
    </location>
</feature>
<proteinExistence type="predicted"/>
<evidence type="ECO:0000313" key="3">
    <source>
        <dbReference type="EMBL" id="VAW51201.1"/>
    </source>
</evidence>
<dbReference type="GO" id="GO:0006313">
    <property type="term" value="P:DNA transposition"/>
    <property type="evidence" value="ECO:0007669"/>
    <property type="project" value="InterPro"/>
</dbReference>
<name>A0A3B0W7B2_9ZZZZ</name>
<feature type="coiled-coil region" evidence="1">
    <location>
        <begin position="87"/>
        <end position="114"/>
    </location>
</feature>
<accession>A0A3B0W7B2</accession>
<dbReference type="Gene3D" id="1.10.10.60">
    <property type="entry name" value="Homeodomain-like"/>
    <property type="match status" value="1"/>
</dbReference>
<gene>
    <name evidence="3" type="ORF">MNBD_GAMMA05-1055</name>
</gene>
<dbReference type="InterPro" id="IPR009057">
    <property type="entry name" value="Homeodomain-like_sf"/>
</dbReference>
<evidence type="ECO:0000256" key="1">
    <source>
        <dbReference type="SAM" id="Coils"/>
    </source>
</evidence>
<protein>
    <recommendedName>
        <fullName evidence="4">Transposase</fullName>
    </recommendedName>
</protein>
<dbReference type="GO" id="GO:0004803">
    <property type="term" value="F:transposase activity"/>
    <property type="evidence" value="ECO:0007669"/>
    <property type="project" value="InterPro"/>
</dbReference>
<evidence type="ECO:0008006" key="4">
    <source>
        <dbReference type="Google" id="ProtNLM"/>
    </source>
</evidence>